<dbReference type="OrthoDB" id="9972365at2759"/>
<sequence>MDSQQDILTQLCCINCQKVSQSPNITTCCNSVVCFDCKPIVQTKSCQVCGSRNYSIQVNSFLSKLSSQIKMQCQYNCGYSDNLKLLAIHELSCQLKKYECNLCNFKSQGDEFLCHINSDHQKEIIQSFSKGGNAPKQSSLDIDPTKVQINKNNFESRVGTSGKYYCGKSIGFHCGCCSGCGPHDGDNCLPCMILDVSIRNLPKGYLVNKYGANSILKDKVFSCGRLIAKKRCGENYYWCDGCDSLTRNAKNYYEAFSK</sequence>
<dbReference type="AlphaFoldDB" id="Q22ST7"/>
<name>Q22ST7_TETTS</name>
<reference evidence="2" key="1">
    <citation type="journal article" date="2006" name="PLoS Biol.">
        <title>Macronuclear genome sequence of the ciliate Tetrahymena thermophila, a model eukaryote.</title>
        <authorList>
            <person name="Eisen J.A."/>
            <person name="Coyne R.S."/>
            <person name="Wu M."/>
            <person name="Wu D."/>
            <person name="Thiagarajan M."/>
            <person name="Wortman J.R."/>
            <person name="Badger J.H."/>
            <person name="Ren Q."/>
            <person name="Amedeo P."/>
            <person name="Jones K.M."/>
            <person name="Tallon L.J."/>
            <person name="Delcher A.L."/>
            <person name="Salzberg S.L."/>
            <person name="Silva J.C."/>
            <person name="Haas B.J."/>
            <person name="Majoros W.H."/>
            <person name="Farzad M."/>
            <person name="Carlton J.M."/>
            <person name="Smith R.K. Jr."/>
            <person name="Garg J."/>
            <person name="Pearlman R.E."/>
            <person name="Karrer K.M."/>
            <person name="Sun L."/>
            <person name="Manning G."/>
            <person name="Elde N.C."/>
            <person name="Turkewitz A.P."/>
            <person name="Asai D.J."/>
            <person name="Wilkes D.E."/>
            <person name="Wang Y."/>
            <person name="Cai H."/>
            <person name="Collins K."/>
            <person name="Stewart B.A."/>
            <person name="Lee S.R."/>
            <person name="Wilamowska K."/>
            <person name="Weinberg Z."/>
            <person name="Ruzzo W.L."/>
            <person name="Wloga D."/>
            <person name="Gaertig J."/>
            <person name="Frankel J."/>
            <person name="Tsao C.-C."/>
            <person name="Gorovsky M.A."/>
            <person name="Keeling P.J."/>
            <person name="Waller R.F."/>
            <person name="Patron N.J."/>
            <person name="Cherry J.M."/>
            <person name="Stover N.A."/>
            <person name="Krieger C.J."/>
            <person name="del Toro C."/>
            <person name="Ryder H.F."/>
            <person name="Williamson S.C."/>
            <person name="Barbeau R.A."/>
            <person name="Hamilton E.P."/>
            <person name="Orias E."/>
        </authorList>
    </citation>
    <scope>NUCLEOTIDE SEQUENCE [LARGE SCALE GENOMIC DNA]</scope>
    <source>
        <strain evidence="2">SB210</strain>
    </source>
</reference>
<evidence type="ECO:0000313" key="2">
    <source>
        <dbReference type="Proteomes" id="UP000009168"/>
    </source>
</evidence>
<dbReference type="EMBL" id="GG662841">
    <property type="protein sequence ID" value="EAR88377.1"/>
    <property type="molecule type" value="Genomic_DNA"/>
</dbReference>
<gene>
    <name evidence="1" type="ORF">TTHERM_00812940</name>
</gene>
<accession>Q22ST7</accession>
<dbReference type="KEGG" id="tet:TTHERM_00812940"/>
<protein>
    <submittedName>
        <fullName evidence="1">Uncharacterized protein</fullName>
    </submittedName>
</protein>
<dbReference type="HOGENOM" id="CLU_1051620_0_0_1"/>
<proteinExistence type="predicted"/>
<dbReference type="Proteomes" id="UP000009168">
    <property type="component" value="Unassembled WGS sequence"/>
</dbReference>
<evidence type="ECO:0000313" key="1">
    <source>
        <dbReference type="EMBL" id="EAR88377.1"/>
    </source>
</evidence>
<dbReference type="GeneID" id="7832980"/>
<organism evidence="1 2">
    <name type="scientific">Tetrahymena thermophila (strain SB210)</name>
    <dbReference type="NCBI Taxonomy" id="312017"/>
    <lineage>
        <taxon>Eukaryota</taxon>
        <taxon>Sar</taxon>
        <taxon>Alveolata</taxon>
        <taxon>Ciliophora</taxon>
        <taxon>Intramacronucleata</taxon>
        <taxon>Oligohymenophorea</taxon>
        <taxon>Hymenostomatida</taxon>
        <taxon>Tetrahymenina</taxon>
        <taxon>Tetrahymenidae</taxon>
        <taxon>Tetrahymena</taxon>
    </lineage>
</organism>
<dbReference type="InParanoid" id="Q22ST7"/>
<dbReference type="RefSeq" id="XP_001008622.1">
    <property type="nucleotide sequence ID" value="XM_001008622.3"/>
</dbReference>
<keyword evidence="2" id="KW-1185">Reference proteome</keyword>